<dbReference type="GO" id="GO:0005198">
    <property type="term" value="F:structural molecule activity"/>
    <property type="evidence" value="ECO:0007669"/>
    <property type="project" value="UniProtKB-UniRule"/>
</dbReference>
<keyword evidence="11" id="KW-0282">Flagellum</keyword>
<reference evidence="11 12" key="1">
    <citation type="journal article" date="2014" name="Antonie Van Leeuwenhoek">
        <title>Fictibacillus enclensis sp. nov., isolated from marine sediment.</title>
        <authorList>
            <person name="Dastager S.G."/>
            <person name="Mawlankar R."/>
            <person name="Srinivasan K."/>
            <person name="Tang S.K."/>
            <person name="Lee J.C."/>
            <person name="Ramana V.V."/>
            <person name="Shouche Y.S."/>
        </authorList>
    </citation>
    <scope>NUCLEOTIDE SEQUENCE [LARGE SCALE GENOMIC DNA]</scope>
    <source>
        <strain evidence="11 12">NIO-1003</strain>
    </source>
</reference>
<evidence type="ECO:0000256" key="3">
    <source>
        <dbReference type="ARBA" id="ARBA00009677"/>
    </source>
</evidence>
<dbReference type="SUPFAM" id="SSF64518">
    <property type="entry name" value="Phase 1 flagellin"/>
    <property type="match status" value="1"/>
</dbReference>
<dbReference type="GO" id="GO:0044780">
    <property type="term" value="P:bacterial-type flagellum assembly"/>
    <property type="evidence" value="ECO:0007669"/>
    <property type="project" value="InterPro"/>
</dbReference>
<dbReference type="InterPro" id="IPR002371">
    <property type="entry name" value="FlgK"/>
</dbReference>
<feature type="domain" description="Flagellar basal-body/hook protein C-terminal" evidence="9">
    <location>
        <begin position="438"/>
        <end position="478"/>
    </location>
</feature>
<dbReference type="Pfam" id="PF06429">
    <property type="entry name" value="Flg_bbr_C"/>
    <property type="match status" value="1"/>
</dbReference>
<dbReference type="GO" id="GO:0005576">
    <property type="term" value="C:extracellular region"/>
    <property type="evidence" value="ECO:0007669"/>
    <property type="project" value="UniProtKB-SubCell"/>
</dbReference>
<name>A0A0V8J864_9BACL</name>
<dbReference type="GO" id="GO:0009424">
    <property type="term" value="C:bacterial-type flagellum hook"/>
    <property type="evidence" value="ECO:0007669"/>
    <property type="project" value="UniProtKB-UniRule"/>
</dbReference>
<dbReference type="InterPro" id="IPR001444">
    <property type="entry name" value="Flag_bb_rod_N"/>
</dbReference>
<comment type="subcellular location">
    <subcellularLocation>
        <location evidence="1 7">Bacterial flagellum</location>
    </subcellularLocation>
    <subcellularLocation>
        <location evidence="2 7">Secreted</location>
    </subcellularLocation>
</comment>
<evidence type="ECO:0000256" key="1">
    <source>
        <dbReference type="ARBA" id="ARBA00004365"/>
    </source>
</evidence>
<dbReference type="NCBIfam" id="TIGR02492">
    <property type="entry name" value="flgK_ends"/>
    <property type="match status" value="1"/>
</dbReference>
<evidence type="ECO:0000256" key="4">
    <source>
        <dbReference type="ARBA" id="ARBA00016244"/>
    </source>
</evidence>
<keyword evidence="11" id="KW-0966">Cell projection</keyword>
<dbReference type="Pfam" id="PF22638">
    <property type="entry name" value="FlgK_D1"/>
    <property type="match status" value="1"/>
</dbReference>
<comment type="similarity">
    <text evidence="3 7">Belongs to the flagella basal body rod proteins family.</text>
</comment>
<evidence type="ECO:0000256" key="2">
    <source>
        <dbReference type="ARBA" id="ARBA00004613"/>
    </source>
</evidence>
<dbReference type="AlphaFoldDB" id="A0A0V8J864"/>
<protein>
    <recommendedName>
        <fullName evidence="4 7">Flagellar hook-associated protein 1</fullName>
        <shortName evidence="7">HAP1</shortName>
    </recommendedName>
</protein>
<evidence type="ECO:0000259" key="10">
    <source>
        <dbReference type="Pfam" id="PF22638"/>
    </source>
</evidence>
<evidence type="ECO:0000313" key="12">
    <source>
        <dbReference type="Proteomes" id="UP000054099"/>
    </source>
</evidence>
<proteinExistence type="inferred from homology"/>
<sequence>MVSTFNGLETARRGMTAQSYALQVTGQNIANANTTGYTRQRVNFNQTEPYPAPSRNRPQIPGQMGTGVEAGSIQRVREDFLDVQFRGENTKSGYWGARSDALEKMEDIMNEPSDNGLSKTLDQFWQSLQDLSANPGDDGARSVVRQRGVAVAETFNYLSNSLFSIRDDIKSQVDVSVNEVNSIAEQISGINQQISEIEPHGYLPNDLYDERDRLVDRLSQLVNIKVTKTPSSDTSSKLAEGNYTIELLDSSGASLGKLVDSNTAVQKLGISESDGSIAGFTLGGTPITSTIVGGKLEGMTSAYNNDYPEMLNQLDQLAFDFAEEINEVHQSGWSLNDINSGTQTQLDFFTVGSDVKGAAKGIKVSTSIMDDLKNIAAASTQATGDGNNALNLGNVMDTMQLKSKYASAIGKMAVDAEQANRMSVNADTLATSVDQRRQSVSGVSLDEEMTNMIQFQHAYNASARMITMVDEMLDKIINGMGVSGR</sequence>
<keyword evidence="6 7" id="KW-0975">Bacterial flagellum</keyword>
<dbReference type="PANTHER" id="PTHR30033:SF1">
    <property type="entry name" value="FLAGELLAR HOOK-ASSOCIATED PROTEIN 1"/>
    <property type="match status" value="1"/>
</dbReference>
<gene>
    <name evidence="7 11" type="primary">flgK</name>
    <name evidence="11" type="ORF">AS030_10950</name>
</gene>
<keyword evidence="12" id="KW-1185">Reference proteome</keyword>
<evidence type="ECO:0000259" key="8">
    <source>
        <dbReference type="Pfam" id="PF00460"/>
    </source>
</evidence>
<dbReference type="Proteomes" id="UP000054099">
    <property type="component" value="Unassembled WGS sequence"/>
</dbReference>
<keyword evidence="11" id="KW-0969">Cilium</keyword>
<dbReference type="Pfam" id="PF00460">
    <property type="entry name" value="Flg_bb_rod"/>
    <property type="match status" value="1"/>
</dbReference>
<feature type="domain" description="Flagellar basal body rod protein N-terminal" evidence="8">
    <location>
        <begin position="8"/>
        <end position="38"/>
    </location>
</feature>
<dbReference type="RefSeq" id="WP_061971893.1">
    <property type="nucleotide sequence ID" value="NZ_FMAV01000002.1"/>
</dbReference>
<evidence type="ECO:0000256" key="5">
    <source>
        <dbReference type="ARBA" id="ARBA00022525"/>
    </source>
</evidence>
<evidence type="ECO:0000259" key="9">
    <source>
        <dbReference type="Pfam" id="PF06429"/>
    </source>
</evidence>
<accession>A0A0V8J864</accession>
<evidence type="ECO:0000256" key="7">
    <source>
        <dbReference type="RuleBase" id="RU362065"/>
    </source>
</evidence>
<comment type="caution">
    <text evidence="11">The sequence shown here is derived from an EMBL/GenBank/DDBJ whole genome shotgun (WGS) entry which is preliminary data.</text>
</comment>
<dbReference type="InterPro" id="IPR010930">
    <property type="entry name" value="Flg_bb/hook_C_dom"/>
</dbReference>
<evidence type="ECO:0000256" key="6">
    <source>
        <dbReference type="ARBA" id="ARBA00023143"/>
    </source>
</evidence>
<dbReference type="OrthoDB" id="9802553at2"/>
<evidence type="ECO:0000313" key="11">
    <source>
        <dbReference type="EMBL" id="KSU83098.1"/>
    </source>
</evidence>
<keyword evidence="5 7" id="KW-0964">Secreted</keyword>
<organism evidence="11 12">
    <name type="scientific">Fictibacillus enclensis</name>
    <dbReference type="NCBI Taxonomy" id="1017270"/>
    <lineage>
        <taxon>Bacteria</taxon>
        <taxon>Bacillati</taxon>
        <taxon>Bacillota</taxon>
        <taxon>Bacilli</taxon>
        <taxon>Bacillales</taxon>
        <taxon>Fictibacillaceae</taxon>
        <taxon>Fictibacillus</taxon>
    </lineage>
</organism>
<dbReference type="EMBL" id="LNQN01000002">
    <property type="protein sequence ID" value="KSU83098.1"/>
    <property type="molecule type" value="Genomic_DNA"/>
</dbReference>
<dbReference type="PANTHER" id="PTHR30033">
    <property type="entry name" value="FLAGELLAR HOOK-ASSOCIATED PROTEIN 1"/>
    <property type="match status" value="1"/>
</dbReference>
<dbReference type="InterPro" id="IPR053927">
    <property type="entry name" value="FlgK_helical"/>
</dbReference>
<dbReference type="PRINTS" id="PR01005">
    <property type="entry name" value="FLGHOOKAP1"/>
</dbReference>
<feature type="domain" description="Flagellar hook-associated protein FlgK helical" evidence="10">
    <location>
        <begin position="102"/>
        <end position="341"/>
    </location>
</feature>